<comment type="similarity">
    <text evidence="2">Belongs to the YkuD family.</text>
</comment>
<evidence type="ECO:0000256" key="5">
    <source>
        <dbReference type="ARBA" id="ARBA00022801"/>
    </source>
</evidence>
<dbReference type="PANTHER" id="PTHR30582">
    <property type="entry name" value="L,D-TRANSPEPTIDASE"/>
    <property type="match status" value="1"/>
</dbReference>
<dbReference type="GO" id="GO:0005576">
    <property type="term" value="C:extracellular region"/>
    <property type="evidence" value="ECO:0007669"/>
    <property type="project" value="TreeGrafter"/>
</dbReference>
<keyword evidence="8 9" id="KW-0961">Cell wall biogenesis/degradation</keyword>
<evidence type="ECO:0000256" key="10">
    <source>
        <dbReference type="SAM" id="MobiDB-lite"/>
    </source>
</evidence>
<evidence type="ECO:0000256" key="6">
    <source>
        <dbReference type="ARBA" id="ARBA00022960"/>
    </source>
</evidence>
<evidence type="ECO:0000256" key="4">
    <source>
        <dbReference type="ARBA" id="ARBA00022679"/>
    </source>
</evidence>
<evidence type="ECO:0000256" key="9">
    <source>
        <dbReference type="PROSITE-ProRule" id="PRU01373"/>
    </source>
</evidence>
<comment type="pathway">
    <text evidence="1 9">Cell wall biogenesis; peptidoglycan biosynthesis.</text>
</comment>
<dbReference type="GO" id="GO:0016757">
    <property type="term" value="F:glycosyltransferase activity"/>
    <property type="evidence" value="ECO:0007669"/>
    <property type="project" value="UniProtKB-KW"/>
</dbReference>
<name>A0A918U8P0_9NEIS</name>
<evidence type="ECO:0000259" key="11">
    <source>
        <dbReference type="PROSITE" id="PS52029"/>
    </source>
</evidence>
<dbReference type="GO" id="GO:0008360">
    <property type="term" value="P:regulation of cell shape"/>
    <property type="evidence" value="ECO:0007669"/>
    <property type="project" value="UniProtKB-UniRule"/>
</dbReference>
<proteinExistence type="inferred from homology"/>
<dbReference type="Proteomes" id="UP000645257">
    <property type="component" value="Unassembled WGS sequence"/>
</dbReference>
<dbReference type="EMBL" id="BMYX01000005">
    <property type="protein sequence ID" value="GGY10906.1"/>
    <property type="molecule type" value="Genomic_DNA"/>
</dbReference>
<dbReference type="GO" id="GO:0071972">
    <property type="term" value="F:peptidoglycan L,D-transpeptidase activity"/>
    <property type="evidence" value="ECO:0007669"/>
    <property type="project" value="TreeGrafter"/>
</dbReference>
<dbReference type="GO" id="GO:0071555">
    <property type="term" value="P:cell wall organization"/>
    <property type="evidence" value="ECO:0007669"/>
    <property type="project" value="UniProtKB-UniRule"/>
</dbReference>
<keyword evidence="13" id="KW-1185">Reference proteome</keyword>
<evidence type="ECO:0000256" key="8">
    <source>
        <dbReference type="ARBA" id="ARBA00023316"/>
    </source>
</evidence>
<dbReference type="GO" id="GO:0018104">
    <property type="term" value="P:peptidoglycan-protein cross-linking"/>
    <property type="evidence" value="ECO:0007669"/>
    <property type="project" value="TreeGrafter"/>
</dbReference>
<evidence type="ECO:0000313" key="13">
    <source>
        <dbReference type="Proteomes" id="UP000645257"/>
    </source>
</evidence>
<dbReference type="Pfam" id="PF03734">
    <property type="entry name" value="YkuD"/>
    <property type="match status" value="1"/>
</dbReference>
<keyword evidence="5" id="KW-0378">Hydrolase</keyword>
<dbReference type="PANTHER" id="PTHR30582:SF24">
    <property type="entry name" value="L,D-TRANSPEPTIDASE ERFK_SRFK-RELATED"/>
    <property type="match status" value="1"/>
</dbReference>
<sequence length="269" mass="29440">MPDVTVNDAGRHVVINLPQTRLFLFDKGQLVRTFPVAVGKMLTRTPTGSFEVTGIYRDPAWHVPRSIQEEMRARGKPVQTVVPPGADNPLGRMFIRFGEPGLGLGIHGTNAPGSVPGFRSHGCVRMKNEDVLALGGIVSPGTEVTVTYQTVLLNTDGNGDLWLTVYHNLYQHDDVSMRLLADTLLAWQKDNGRTLYGKRVDDALRERSGRPVCLSCAQPRPAKTDANWAALRWLSTPSREEGPATVTAPIPGERGSARQSLAPQRLSRS</sequence>
<gene>
    <name evidence="12" type="ORF">GCM10011289_12150</name>
</gene>
<evidence type="ECO:0000256" key="1">
    <source>
        <dbReference type="ARBA" id="ARBA00004752"/>
    </source>
</evidence>
<dbReference type="InterPro" id="IPR005490">
    <property type="entry name" value="LD_TPept_cat_dom"/>
</dbReference>
<evidence type="ECO:0000313" key="12">
    <source>
        <dbReference type="EMBL" id="GGY10906.1"/>
    </source>
</evidence>
<comment type="caution">
    <text evidence="12">The sequence shown here is derived from an EMBL/GenBank/DDBJ whole genome shotgun (WGS) entry which is preliminary data.</text>
</comment>
<evidence type="ECO:0000256" key="3">
    <source>
        <dbReference type="ARBA" id="ARBA00022676"/>
    </source>
</evidence>
<dbReference type="InterPro" id="IPR050979">
    <property type="entry name" value="LD-transpeptidase"/>
</dbReference>
<dbReference type="CDD" id="cd16913">
    <property type="entry name" value="YkuD_like"/>
    <property type="match status" value="1"/>
</dbReference>
<dbReference type="AlphaFoldDB" id="A0A918U8P0"/>
<feature type="active site" description="Proton donor/acceptor" evidence="9">
    <location>
        <position position="107"/>
    </location>
</feature>
<protein>
    <recommendedName>
        <fullName evidence="11">L,D-TPase catalytic domain-containing protein</fullName>
    </recommendedName>
</protein>
<keyword evidence="4" id="KW-0808">Transferase</keyword>
<organism evidence="12 13">
    <name type="scientific">Paludibacterium paludis</name>
    <dbReference type="NCBI Taxonomy" id="1225769"/>
    <lineage>
        <taxon>Bacteria</taxon>
        <taxon>Pseudomonadati</taxon>
        <taxon>Pseudomonadota</taxon>
        <taxon>Betaproteobacteria</taxon>
        <taxon>Neisseriales</taxon>
        <taxon>Chromobacteriaceae</taxon>
        <taxon>Paludibacterium</taxon>
    </lineage>
</organism>
<evidence type="ECO:0000256" key="2">
    <source>
        <dbReference type="ARBA" id="ARBA00005992"/>
    </source>
</evidence>
<dbReference type="SUPFAM" id="SSF141523">
    <property type="entry name" value="L,D-transpeptidase catalytic domain-like"/>
    <property type="match status" value="1"/>
</dbReference>
<feature type="domain" description="L,D-TPase catalytic" evidence="11">
    <location>
        <begin position="11"/>
        <end position="147"/>
    </location>
</feature>
<evidence type="ECO:0000256" key="7">
    <source>
        <dbReference type="ARBA" id="ARBA00022984"/>
    </source>
</evidence>
<feature type="region of interest" description="Disordered" evidence="10">
    <location>
        <begin position="236"/>
        <end position="269"/>
    </location>
</feature>
<dbReference type="PROSITE" id="PS52029">
    <property type="entry name" value="LD_TPASE"/>
    <property type="match status" value="1"/>
</dbReference>
<reference evidence="12" key="2">
    <citation type="submission" date="2020-09" db="EMBL/GenBank/DDBJ databases">
        <authorList>
            <person name="Sun Q."/>
            <person name="Kim S."/>
        </authorList>
    </citation>
    <scope>NUCLEOTIDE SEQUENCE</scope>
    <source>
        <strain evidence="12">KCTC 32182</strain>
    </source>
</reference>
<feature type="active site" description="Nucleophile" evidence="9">
    <location>
        <position position="123"/>
    </location>
</feature>
<accession>A0A918U8P0</accession>
<keyword evidence="7 9" id="KW-0573">Peptidoglycan synthesis</keyword>
<reference evidence="12" key="1">
    <citation type="journal article" date="2014" name="Int. J. Syst. Evol. Microbiol.">
        <title>Complete genome sequence of Corynebacterium casei LMG S-19264T (=DSM 44701T), isolated from a smear-ripened cheese.</title>
        <authorList>
            <consortium name="US DOE Joint Genome Institute (JGI-PGF)"/>
            <person name="Walter F."/>
            <person name="Albersmeier A."/>
            <person name="Kalinowski J."/>
            <person name="Ruckert C."/>
        </authorList>
    </citation>
    <scope>NUCLEOTIDE SEQUENCE</scope>
    <source>
        <strain evidence="12">KCTC 32182</strain>
    </source>
</reference>
<keyword evidence="6 9" id="KW-0133">Cell shape</keyword>
<dbReference type="InterPro" id="IPR038063">
    <property type="entry name" value="Transpep_catalytic_dom"/>
</dbReference>
<keyword evidence="3" id="KW-0328">Glycosyltransferase</keyword>
<dbReference type="Gene3D" id="2.40.440.10">
    <property type="entry name" value="L,D-transpeptidase catalytic domain-like"/>
    <property type="match status" value="1"/>
</dbReference>